<evidence type="ECO:0000256" key="3">
    <source>
        <dbReference type="ARBA" id="ARBA00022475"/>
    </source>
</evidence>
<evidence type="ECO:0000256" key="5">
    <source>
        <dbReference type="ARBA" id="ARBA00022989"/>
    </source>
</evidence>
<dbReference type="EMBL" id="AP023355">
    <property type="protein sequence ID" value="BCJ39076.1"/>
    <property type="molecule type" value="Genomic_DNA"/>
</dbReference>
<keyword evidence="6 7" id="KW-0472">Membrane</keyword>
<dbReference type="Pfam" id="PF09335">
    <property type="entry name" value="VTT_dom"/>
    <property type="match status" value="1"/>
</dbReference>
<protein>
    <submittedName>
        <fullName evidence="9">Membrane protein</fullName>
    </submittedName>
</protein>
<keyword evidence="3 7" id="KW-1003">Cell membrane</keyword>
<feature type="transmembrane region" description="Helical" evidence="7">
    <location>
        <begin position="199"/>
        <end position="220"/>
    </location>
</feature>
<evidence type="ECO:0000256" key="2">
    <source>
        <dbReference type="ARBA" id="ARBA00010792"/>
    </source>
</evidence>
<sequence>MHHMGDVESVRAASEPLAVNLLDPKSLIDTFGLVGVYAVIFAETGLFFGFFLPGDTMLFIAGIASSAVAQHLLGTQLSLPALLVGVPIAAIAGAQFGHFLGARFGRAMFDRPASRLFKAQYVDKAEYYFNKFGPAKAVVLARFIPVVRAFLNPVAGILEMPWQKFLLWNVVGGVVWTDGIILLGNRTAGVIPPSIIDKYLLPIIAAIVLIALLPLLRELVKRLLARRRGPAEQASDDDTDSQPATRR</sequence>
<dbReference type="AlphaFoldDB" id="A0A7R7DWE0"/>
<evidence type="ECO:0000256" key="7">
    <source>
        <dbReference type="RuleBase" id="RU367016"/>
    </source>
</evidence>
<evidence type="ECO:0000313" key="9">
    <source>
        <dbReference type="EMBL" id="BCJ39076.1"/>
    </source>
</evidence>
<reference evidence="9 10" key="1">
    <citation type="submission" date="2020-08" db="EMBL/GenBank/DDBJ databases">
        <title>Whole genome shotgun sequence of Actinocatenispora thailandica NBRC 105041.</title>
        <authorList>
            <person name="Komaki H."/>
            <person name="Tamura T."/>
        </authorList>
    </citation>
    <scope>NUCLEOTIDE SEQUENCE [LARGE SCALE GENOMIC DNA]</scope>
    <source>
        <strain evidence="9 10">NBRC 105041</strain>
    </source>
</reference>
<feature type="transmembrane region" description="Helical" evidence="7">
    <location>
        <begin position="57"/>
        <end position="73"/>
    </location>
</feature>
<evidence type="ECO:0000256" key="4">
    <source>
        <dbReference type="ARBA" id="ARBA00022692"/>
    </source>
</evidence>
<evidence type="ECO:0000259" key="8">
    <source>
        <dbReference type="Pfam" id="PF09335"/>
    </source>
</evidence>
<keyword evidence="4 7" id="KW-0812">Transmembrane</keyword>
<keyword evidence="10" id="KW-1185">Reference proteome</keyword>
<evidence type="ECO:0000313" key="10">
    <source>
        <dbReference type="Proteomes" id="UP000611640"/>
    </source>
</evidence>
<feature type="transmembrane region" description="Helical" evidence="7">
    <location>
        <begin position="165"/>
        <end position="184"/>
    </location>
</feature>
<accession>A0A7R7DWE0</accession>
<dbReference type="KEGG" id="atl:Athai_65790"/>
<dbReference type="PANTHER" id="PTHR30353">
    <property type="entry name" value="INNER MEMBRANE PROTEIN DEDA-RELATED"/>
    <property type="match status" value="1"/>
</dbReference>
<evidence type="ECO:0000256" key="1">
    <source>
        <dbReference type="ARBA" id="ARBA00004651"/>
    </source>
</evidence>
<dbReference type="InterPro" id="IPR032816">
    <property type="entry name" value="VTT_dom"/>
</dbReference>
<feature type="transmembrane region" description="Helical" evidence="7">
    <location>
        <begin position="79"/>
        <end position="101"/>
    </location>
</feature>
<comment type="subcellular location">
    <subcellularLocation>
        <location evidence="1 7">Cell membrane</location>
        <topology evidence="1 7">Multi-pass membrane protein</topology>
    </subcellularLocation>
</comment>
<organism evidence="9 10">
    <name type="scientific">Actinocatenispora thailandica</name>
    <dbReference type="NCBI Taxonomy" id="227318"/>
    <lineage>
        <taxon>Bacteria</taxon>
        <taxon>Bacillati</taxon>
        <taxon>Actinomycetota</taxon>
        <taxon>Actinomycetes</taxon>
        <taxon>Micromonosporales</taxon>
        <taxon>Micromonosporaceae</taxon>
        <taxon>Actinocatenispora</taxon>
    </lineage>
</organism>
<proteinExistence type="inferred from homology"/>
<comment type="similarity">
    <text evidence="2 7">Belongs to the DedA family.</text>
</comment>
<dbReference type="GO" id="GO:0005886">
    <property type="term" value="C:plasma membrane"/>
    <property type="evidence" value="ECO:0007669"/>
    <property type="project" value="UniProtKB-SubCell"/>
</dbReference>
<gene>
    <name evidence="9" type="ORF">Athai_65790</name>
</gene>
<dbReference type="InterPro" id="IPR032818">
    <property type="entry name" value="DedA-like"/>
</dbReference>
<dbReference type="Proteomes" id="UP000611640">
    <property type="component" value="Chromosome"/>
</dbReference>
<dbReference type="PANTHER" id="PTHR30353:SF0">
    <property type="entry name" value="TRANSMEMBRANE PROTEIN"/>
    <property type="match status" value="1"/>
</dbReference>
<feature type="transmembrane region" description="Helical" evidence="7">
    <location>
        <begin position="31"/>
        <end position="52"/>
    </location>
</feature>
<evidence type="ECO:0000256" key="6">
    <source>
        <dbReference type="ARBA" id="ARBA00023136"/>
    </source>
</evidence>
<feature type="domain" description="VTT" evidence="8">
    <location>
        <begin position="52"/>
        <end position="184"/>
    </location>
</feature>
<name>A0A7R7DWE0_9ACTN</name>
<keyword evidence="5 7" id="KW-1133">Transmembrane helix</keyword>